<evidence type="ECO:0000313" key="1">
    <source>
        <dbReference type="EMBL" id="KAF0046947.1"/>
    </source>
</evidence>
<evidence type="ECO:0000313" key="2">
    <source>
        <dbReference type="Proteomes" id="UP000438429"/>
    </source>
</evidence>
<sequence>MQITAQRRWIKILDQIPTGSEISVFGITADQLIDDQIIRLREPIAWWRQTDAKVSNSKSAKTVLIFPTMLVSYACYPDEDSYFDSGEAAVPPDPHIACSSEKTRC</sequence>
<dbReference type="AlphaFoldDB" id="A0A6A4TJG7"/>
<name>A0A6A4TJG7_SCOMX</name>
<reference evidence="1 2" key="1">
    <citation type="submission" date="2019-06" db="EMBL/GenBank/DDBJ databases">
        <title>Draft genomes of female and male turbot (Scophthalmus maximus).</title>
        <authorList>
            <person name="Xu H."/>
            <person name="Xu X.-W."/>
            <person name="Shao C."/>
            <person name="Chen S."/>
        </authorList>
    </citation>
    <scope>NUCLEOTIDE SEQUENCE [LARGE SCALE GENOMIC DNA]</scope>
    <source>
        <strain evidence="1">Ysfricsl-2016a</strain>
        <tissue evidence="1">Blood</tissue>
    </source>
</reference>
<accession>A0A6A4TJG7</accession>
<comment type="caution">
    <text evidence="1">The sequence shown here is derived from an EMBL/GenBank/DDBJ whole genome shotgun (WGS) entry which is preliminary data.</text>
</comment>
<dbReference type="Proteomes" id="UP000438429">
    <property type="component" value="Unassembled WGS sequence"/>
</dbReference>
<dbReference type="EMBL" id="VEVO01000001">
    <property type="protein sequence ID" value="KAF0046947.1"/>
    <property type="molecule type" value="Genomic_DNA"/>
</dbReference>
<protein>
    <submittedName>
        <fullName evidence="1">Uncharacterized protein</fullName>
    </submittedName>
</protein>
<gene>
    <name evidence="1" type="ORF">F2P81_000580</name>
</gene>
<proteinExistence type="predicted"/>
<organism evidence="1 2">
    <name type="scientific">Scophthalmus maximus</name>
    <name type="common">Turbot</name>
    <name type="synonym">Psetta maxima</name>
    <dbReference type="NCBI Taxonomy" id="52904"/>
    <lineage>
        <taxon>Eukaryota</taxon>
        <taxon>Metazoa</taxon>
        <taxon>Chordata</taxon>
        <taxon>Craniata</taxon>
        <taxon>Vertebrata</taxon>
        <taxon>Euteleostomi</taxon>
        <taxon>Actinopterygii</taxon>
        <taxon>Neopterygii</taxon>
        <taxon>Teleostei</taxon>
        <taxon>Neoteleostei</taxon>
        <taxon>Acanthomorphata</taxon>
        <taxon>Carangaria</taxon>
        <taxon>Pleuronectiformes</taxon>
        <taxon>Pleuronectoidei</taxon>
        <taxon>Scophthalmidae</taxon>
        <taxon>Scophthalmus</taxon>
    </lineage>
</organism>